<sequence length="79" mass="9083">MNWWGDNDRAYYYDNNGHAHVSTNWVVVDVNYTGNGSSDHNSEFYYYIRLRDGSSFDPSLLPFFTLDESAGPNPTLIPQ</sequence>
<organism evidence="1 2">
    <name type="scientific">Candidatus Methanobinarius endosymbioticus</name>
    <dbReference type="NCBI Taxonomy" id="2006182"/>
    <lineage>
        <taxon>Archaea</taxon>
        <taxon>Methanobacteriati</taxon>
        <taxon>Methanobacteriota</taxon>
        <taxon>Methanomada group</taxon>
        <taxon>Methanobacteria</taxon>
        <taxon>Methanobacteriales</taxon>
        <taxon>Methanobacteriaceae</taxon>
        <taxon>Candidatus Methanobinarius</taxon>
    </lineage>
</organism>
<reference evidence="1 2" key="1">
    <citation type="submission" date="2018-06" db="EMBL/GenBank/DDBJ databases">
        <title>Genomic insight into two independent archaeal endosymbiosis events.</title>
        <authorList>
            <person name="Lind A.E."/>
            <person name="Lewis W.H."/>
            <person name="Spang A."/>
            <person name="Guy L."/>
            <person name="Embley M.T."/>
            <person name="Ettema T.J.G."/>
        </authorList>
    </citation>
    <scope>NUCLEOTIDE SEQUENCE [LARGE SCALE GENOMIC DNA]</scope>
    <source>
        <strain evidence="1">NOE</strain>
    </source>
</reference>
<dbReference type="EMBL" id="NIZT01000059">
    <property type="protein sequence ID" value="RBQ22546.1"/>
    <property type="molecule type" value="Genomic_DNA"/>
</dbReference>
<gene>
    <name evidence="1" type="ORF">ALNOE001_17510</name>
</gene>
<evidence type="ECO:0000313" key="1">
    <source>
        <dbReference type="EMBL" id="RBQ22546.1"/>
    </source>
</evidence>
<keyword evidence="2" id="KW-1185">Reference proteome</keyword>
<proteinExistence type="predicted"/>
<protein>
    <submittedName>
        <fullName evidence="1">Uncharacterized protein</fullName>
    </submittedName>
</protein>
<evidence type="ECO:0000313" key="2">
    <source>
        <dbReference type="Proteomes" id="UP000253099"/>
    </source>
</evidence>
<accession>A0A366M8M1</accession>
<comment type="caution">
    <text evidence="1">The sequence shown here is derived from an EMBL/GenBank/DDBJ whole genome shotgun (WGS) entry which is preliminary data.</text>
</comment>
<name>A0A366M8M1_9EURY</name>
<dbReference type="Proteomes" id="UP000253099">
    <property type="component" value="Unassembled WGS sequence"/>
</dbReference>
<dbReference type="AlphaFoldDB" id="A0A366M8M1"/>